<evidence type="ECO:0000313" key="1">
    <source>
        <dbReference type="EMBL" id="CAF9943720.1"/>
    </source>
</evidence>
<keyword evidence="2" id="KW-1185">Reference proteome</keyword>
<proteinExistence type="predicted"/>
<dbReference type="EMBL" id="CAJPDR010001206">
    <property type="protein sequence ID" value="CAF9943720.1"/>
    <property type="molecule type" value="Genomic_DNA"/>
</dbReference>
<dbReference type="OrthoDB" id="10358520at2759"/>
<dbReference type="Proteomes" id="UP000664203">
    <property type="component" value="Unassembled WGS sequence"/>
</dbReference>
<gene>
    <name evidence="1" type="ORF">ALECFALPRED_001107</name>
</gene>
<sequence>MAFPRKIEIFRIPATGDPSTVTVELGRVINNGSRNVDRDTVDQEAFLGHVPDLNSYHRDINLDHRRLLDYDGRYYMYKCDSPTSARLPENEYFEAVYGDVFVFEKSGFRQIRGRWKAVFVGMEPFALSFCERGSAYRAVREMAKR</sequence>
<protein>
    <submittedName>
        <fullName evidence="1">Uncharacterized protein</fullName>
    </submittedName>
</protein>
<evidence type="ECO:0000313" key="2">
    <source>
        <dbReference type="Proteomes" id="UP000664203"/>
    </source>
</evidence>
<name>A0A8H3JA73_9LECA</name>
<dbReference type="AlphaFoldDB" id="A0A8H3JA73"/>
<accession>A0A8H3JA73</accession>
<comment type="caution">
    <text evidence="1">The sequence shown here is derived from an EMBL/GenBank/DDBJ whole genome shotgun (WGS) entry which is preliminary data.</text>
</comment>
<organism evidence="1 2">
    <name type="scientific">Alectoria fallacina</name>
    <dbReference type="NCBI Taxonomy" id="1903189"/>
    <lineage>
        <taxon>Eukaryota</taxon>
        <taxon>Fungi</taxon>
        <taxon>Dikarya</taxon>
        <taxon>Ascomycota</taxon>
        <taxon>Pezizomycotina</taxon>
        <taxon>Lecanoromycetes</taxon>
        <taxon>OSLEUM clade</taxon>
        <taxon>Lecanoromycetidae</taxon>
        <taxon>Lecanorales</taxon>
        <taxon>Lecanorineae</taxon>
        <taxon>Parmeliaceae</taxon>
        <taxon>Alectoria</taxon>
    </lineage>
</organism>
<reference evidence="1" key="1">
    <citation type="submission" date="2021-03" db="EMBL/GenBank/DDBJ databases">
        <authorList>
            <person name="Tagirdzhanova G."/>
        </authorList>
    </citation>
    <scope>NUCLEOTIDE SEQUENCE</scope>
</reference>